<keyword evidence="4" id="KW-0964">Secreted</keyword>
<evidence type="ECO:0000313" key="12">
    <source>
        <dbReference type="Proteomes" id="UP000233080"/>
    </source>
</evidence>
<evidence type="ECO:0000256" key="7">
    <source>
        <dbReference type="ARBA" id="ARBA00023157"/>
    </source>
</evidence>
<evidence type="ECO:0000256" key="10">
    <source>
        <dbReference type="RuleBase" id="RU003500"/>
    </source>
</evidence>
<protein>
    <recommendedName>
        <fullName evidence="10">Protein Wnt</fullName>
    </recommendedName>
</protein>
<evidence type="ECO:0000256" key="8">
    <source>
        <dbReference type="ARBA" id="ARBA00023180"/>
    </source>
</evidence>
<comment type="function">
    <text evidence="10">Ligand for members of the frizzled family of seven transmembrane receptors.</text>
</comment>
<keyword evidence="6 10" id="KW-0879">Wnt signaling pathway</keyword>
<keyword evidence="3 10" id="KW-0217">Developmental protein</keyword>
<comment type="subcellular location">
    <subcellularLocation>
        <location evidence="1 10">Secreted</location>
        <location evidence="1 10">Extracellular space</location>
        <location evidence="1 10">Extracellular matrix</location>
    </subcellularLocation>
</comment>
<dbReference type="Proteomes" id="UP000233080">
    <property type="component" value="Unassembled WGS sequence"/>
</dbReference>
<dbReference type="InterPro" id="IPR005817">
    <property type="entry name" value="Wnt"/>
</dbReference>
<dbReference type="PRINTS" id="PR01842">
    <property type="entry name" value="WNT2PROTEIN"/>
</dbReference>
<dbReference type="GO" id="GO:0030182">
    <property type="term" value="P:neuron differentiation"/>
    <property type="evidence" value="ECO:0007669"/>
    <property type="project" value="TreeGrafter"/>
</dbReference>
<keyword evidence="7" id="KW-1015">Disulfide bond</keyword>
<evidence type="ECO:0000313" key="11">
    <source>
        <dbReference type="Ensembl" id="ENSCANP00000033674.1"/>
    </source>
</evidence>
<evidence type="ECO:0000256" key="4">
    <source>
        <dbReference type="ARBA" id="ARBA00022525"/>
    </source>
</evidence>
<proteinExistence type="inferred from homology"/>
<keyword evidence="8" id="KW-0325">Glycoprotein</keyword>
<dbReference type="PANTHER" id="PTHR12027">
    <property type="entry name" value="WNT RELATED"/>
    <property type="match status" value="1"/>
</dbReference>
<dbReference type="SMART" id="SM00097">
    <property type="entry name" value="WNT1"/>
    <property type="match status" value="1"/>
</dbReference>
<dbReference type="AlphaFoldDB" id="A0A2K5JXT1"/>
<reference evidence="11" key="1">
    <citation type="submission" date="2025-08" db="UniProtKB">
        <authorList>
            <consortium name="Ensembl"/>
        </authorList>
    </citation>
    <scope>IDENTIFICATION</scope>
</reference>
<dbReference type="InterPro" id="IPR009140">
    <property type="entry name" value="Wnt2"/>
</dbReference>
<dbReference type="Ensembl" id="ENSCANT00000056901.1">
    <property type="protein sequence ID" value="ENSCANP00000033674.1"/>
    <property type="gene ID" value="ENSCANG00000040502.1"/>
</dbReference>
<dbReference type="Pfam" id="PF00110">
    <property type="entry name" value="wnt"/>
    <property type="match status" value="1"/>
</dbReference>
<dbReference type="GO" id="GO:0005109">
    <property type="term" value="F:frizzled binding"/>
    <property type="evidence" value="ECO:0007669"/>
    <property type="project" value="TreeGrafter"/>
</dbReference>
<evidence type="ECO:0000256" key="2">
    <source>
        <dbReference type="ARBA" id="ARBA00005683"/>
    </source>
</evidence>
<dbReference type="GO" id="GO:0060070">
    <property type="term" value="P:canonical Wnt signaling pathway"/>
    <property type="evidence" value="ECO:0007669"/>
    <property type="project" value="TreeGrafter"/>
</dbReference>
<evidence type="ECO:0000256" key="3">
    <source>
        <dbReference type="ARBA" id="ARBA00022473"/>
    </source>
</evidence>
<keyword evidence="5" id="KW-0272">Extracellular matrix</keyword>
<evidence type="ECO:0000256" key="9">
    <source>
        <dbReference type="ARBA" id="ARBA00023288"/>
    </source>
</evidence>
<accession>A0A2K5JXT1</accession>
<evidence type="ECO:0000256" key="5">
    <source>
        <dbReference type="ARBA" id="ARBA00022530"/>
    </source>
</evidence>
<organism evidence="11 12">
    <name type="scientific">Colobus angolensis palliatus</name>
    <name type="common">Peters' Angolan colobus</name>
    <dbReference type="NCBI Taxonomy" id="336983"/>
    <lineage>
        <taxon>Eukaryota</taxon>
        <taxon>Metazoa</taxon>
        <taxon>Chordata</taxon>
        <taxon>Craniata</taxon>
        <taxon>Vertebrata</taxon>
        <taxon>Euteleostomi</taxon>
        <taxon>Mammalia</taxon>
        <taxon>Eutheria</taxon>
        <taxon>Euarchontoglires</taxon>
        <taxon>Primates</taxon>
        <taxon>Haplorrhini</taxon>
        <taxon>Catarrhini</taxon>
        <taxon>Cercopithecidae</taxon>
        <taxon>Colobinae</taxon>
        <taxon>Colobus</taxon>
    </lineage>
</organism>
<dbReference type="GO" id="GO:0005615">
    <property type="term" value="C:extracellular space"/>
    <property type="evidence" value="ECO:0007669"/>
    <property type="project" value="TreeGrafter"/>
</dbReference>
<reference evidence="11" key="2">
    <citation type="submission" date="2025-09" db="UniProtKB">
        <authorList>
            <consortium name="Ensembl"/>
        </authorList>
    </citation>
    <scope>IDENTIFICATION</scope>
</reference>
<evidence type="ECO:0000256" key="6">
    <source>
        <dbReference type="ARBA" id="ARBA00022687"/>
    </source>
</evidence>
<comment type="similarity">
    <text evidence="2 10">Belongs to the Wnt family.</text>
</comment>
<name>A0A2K5JXT1_COLAP</name>
<dbReference type="PRINTS" id="PR01349">
    <property type="entry name" value="WNTPROTEIN"/>
</dbReference>
<dbReference type="GO" id="GO:0005125">
    <property type="term" value="F:cytokine activity"/>
    <property type="evidence" value="ECO:0007669"/>
    <property type="project" value="TreeGrafter"/>
</dbReference>
<dbReference type="GO" id="GO:0045165">
    <property type="term" value="P:cell fate commitment"/>
    <property type="evidence" value="ECO:0007669"/>
    <property type="project" value="TreeGrafter"/>
</dbReference>
<dbReference type="GO" id="GO:0048513">
    <property type="term" value="P:animal organ development"/>
    <property type="evidence" value="ECO:0007669"/>
    <property type="project" value="UniProtKB-ARBA"/>
</dbReference>
<dbReference type="PANTHER" id="PTHR12027:SF93">
    <property type="entry name" value="PROTEIN WNT-2B"/>
    <property type="match status" value="1"/>
</dbReference>
<sequence length="264" mass="29224">MLRPGGAEEAAQLPLRRARAPVPVPSPAVPDGSRASARLGLACLLLLLLLTLPARVDTSWWYIGALGARVICDNIPGLVSRQRQLCQRYPDIMRSVGEGAREWIRECQHQFRHHRWNCTTLDRDHTVFGRVMLRSSREAAFVYAISSAGVVHAITRACSQGELSVCSCDPYTRGRHHDQRGDFDWGGCSDNIHYGVRFAKAFVDGPCGLRSGDACGEMGLSESGQENVFLQSGVNWITDEPMVGLRRGKWEGKRRADILRKALG</sequence>
<keyword evidence="12" id="KW-1185">Reference proteome</keyword>
<evidence type="ECO:0000256" key="1">
    <source>
        <dbReference type="ARBA" id="ARBA00004498"/>
    </source>
</evidence>
<keyword evidence="9" id="KW-0449">Lipoprotein</keyword>